<feature type="compositionally biased region" description="Pro residues" evidence="1">
    <location>
        <begin position="431"/>
        <end position="440"/>
    </location>
</feature>
<evidence type="ECO:0000313" key="3">
    <source>
        <dbReference type="EMBL" id="OXA43573.1"/>
    </source>
</evidence>
<proteinExistence type="predicted"/>
<feature type="compositionally biased region" description="Low complexity" evidence="1">
    <location>
        <begin position="870"/>
        <end position="887"/>
    </location>
</feature>
<feature type="region of interest" description="Disordered" evidence="1">
    <location>
        <begin position="834"/>
        <end position="912"/>
    </location>
</feature>
<organism evidence="3 4">
    <name type="scientific">Folsomia candida</name>
    <name type="common">Springtail</name>
    <dbReference type="NCBI Taxonomy" id="158441"/>
    <lineage>
        <taxon>Eukaryota</taxon>
        <taxon>Metazoa</taxon>
        <taxon>Ecdysozoa</taxon>
        <taxon>Arthropoda</taxon>
        <taxon>Hexapoda</taxon>
        <taxon>Collembola</taxon>
        <taxon>Entomobryomorpha</taxon>
        <taxon>Isotomoidea</taxon>
        <taxon>Isotomidae</taxon>
        <taxon>Proisotominae</taxon>
        <taxon>Folsomia</taxon>
    </lineage>
</organism>
<feature type="compositionally biased region" description="Basic and acidic residues" evidence="1">
    <location>
        <begin position="618"/>
        <end position="628"/>
    </location>
</feature>
<evidence type="ECO:0000256" key="1">
    <source>
        <dbReference type="SAM" id="MobiDB-lite"/>
    </source>
</evidence>
<protein>
    <submittedName>
        <fullName evidence="3">Uncharacterized protein</fullName>
    </submittedName>
</protein>
<feature type="compositionally biased region" description="Basic and acidic residues" evidence="1">
    <location>
        <begin position="473"/>
        <end position="489"/>
    </location>
</feature>
<feature type="compositionally biased region" description="Basic and acidic residues" evidence="1">
    <location>
        <begin position="676"/>
        <end position="701"/>
    </location>
</feature>
<feature type="compositionally biased region" description="Low complexity" evidence="1">
    <location>
        <begin position="845"/>
        <end position="857"/>
    </location>
</feature>
<sequence>MFPEAGAVVFIVILFSGVHGGTLLAPPHSPVKVLAAAGIEPVDKLRYYTFSEEEDVKNRERDRGAASPSGSSHPYSSKDPFEIPSLSAIAEMMRRSEKERGRDAGRDSFRERGGYDDDAGGDHNIGNRPEHRFIESDDRRDGGDTGWGWPRPGSRPDDRDRNDDEGGRGGGGGGWSSKGSTWTQPLPRPPPPTSAPGGWGWKTTTPLPPRDGWGWKGGNSEDDDYPSRPSYGKGSYSPVDSKDAFRPWQIESGNDGGGGDNHGWGPPTTEKPRYTPKYLASDEDKYKPIRYPPSITGGGSGWSHSGSETAGNKPVWPSKNNQDGWDSSNNNRPPPPPLDGPGSHYLPPNRDPPLRDPPKWPSNSNDDRGGDNNRNGWGPSTPSPWGENERPPNRGWESSRPRPTAWPSRDDEQTGGGGGSKGWSSWDRNPPIRPHPPPTPGWSSPRDNPRQPGPFEYKAGIDDLTKYLPPIETYEKAEYPPGWSRDRRPYSSKFDNSVEDDSFPRAPNHYRIVAETPSPEEIHKILHQKPTQEPKISKTYLPPKFPSNNNKAQSAGNEGWSQSKPGRNGHNNNSENKRKLEEDKEKWYKENFQKIPLPSININEPEPEGTSPSPKSGKKGDSDSKSNHPDLSPDTSLDGNGKPTVKRTRYDAQGFKYIPYDHPASKKIQSQQPRDIYSRDDGERDSFKRAVIERIKEKSEQQKQAGGLSGAASNKQEVATTRLQGSESRTSFVRRTLTSRSHIPLWKSDDRPSSSSTTQATTITRRTFVTRTTHIPNKPDPEKVEDFGRKINIIRNRTLIKREQGGFKPVSGPFGPGSAKARVVRKSEALVVEPKSETSNLTNVTSTTDLPSTTSPLAEVVLPSEEESNSTESCSTGSCLQITTTTLPTPPPNPSSSTTTTPTKPTSAPKQP</sequence>
<feature type="compositionally biased region" description="Basic and acidic residues" evidence="1">
    <location>
        <begin position="520"/>
        <end position="536"/>
    </location>
</feature>
<feature type="region of interest" description="Disordered" evidence="1">
    <location>
        <begin position="473"/>
        <end position="765"/>
    </location>
</feature>
<comment type="caution">
    <text evidence="3">The sequence shown here is derived from an EMBL/GenBank/DDBJ whole genome shotgun (WGS) entry which is preliminary data.</text>
</comment>
<keyword evidence="4" id="KW-1185">Reference proteome</keyword>
<feature type="signal peptide" evidence="2">
    <location>
        <begin position="1"/>
        <end position="20"/>
    </location>
</feature>
<dbReference type="Proteomes" id="UP000198287">
    <property type="component" value="Unassembled WGS sequence"/>
</dbReference>
<feature type="chain" id="PRO_5012466139" evidence="2">
    <location>
        <begin position="21"/>
        <end position="912"/>
    </location>
</feature>
<name>A0A226DEG8_FOLCA</name>
<feature type="compositionally biased region" description="Low complexity" evidence="1">
    <location>
        <begin position="895"/>
        <end position="912"/>
    </location>
</feature>
<feature type="compositionally biased region" description="Basic and acidic residues" evidence="1">
    <location>
        <begin position="387"/>
        <end position="400"/>
    </location>
</feature>
<feature type="compositionally biased region" description="Polar residues" evidence="1">
    <location>
        <begin position="318"/>
        <end position="331"/>
    </location>
</feature>
<feature type="region of interest" description="Disordered" evidence="1">
    <location>
        <begin position="54"/>
        <end position="461"/>
    </location>
</feature>
<dbReference type="AlphaFoldDB" id="A0A226DEG8"/>
<feature type="compositionally biased region" description="Basic and acidic residues" evidence="1">
    <location>
        <begin position="128"/>
        <end position="143"/>
    </location>
</feature>
<keyword evidence="2" id="KW-0732">Signal</keyword>
<evidence type="ECO:0000256" key="2">
    <source>
        <dbReference type="SAM" id="SignalP"/>
    </source>
</evidence>
<feature type="compositionally biased region" description="Basic and acidic residues" evidence="1">
    <location>
        <begin position="92"/>
        <end position="115"/>
    </location>
</feature>
<reference evidence="3 4" key="1">
    <citation type="submission" date="2015-12" db="EMBL/GenBank/DDBJ databases">
        <title>The genome of Folsomia candida.</title>
        <authorList>
            <person name="Faddeeva A."/>
            <person name="Derks M.F."/>
            <person name="Anvar Y."/>
            <person name="Smit S."/>
            <person name="Van Straalen N."/>
            <person name="Roelofs D."/>
        </authorList>
    </citation>
    <scope>NUCLEOTIDE SEQUENCE [LARGE SCALE GENOMIC DNA]</scope>
    <source>
        <strain evidence="3 4">VU population</strain>
        <tissue evidence="3">Whole body</tissue>
    </source>
</reference>
<evidence type="ECO:0000313" key="4">
    <source>
        <dbReference type="Proteomes" id="UP000198287"/>
    </source>
</evidence>
<accession>A0A226DEG8</accession>
<feature type="compositionally biased region" description="Basic and acidic residues" evidence="1">
    <location>
        <begin position="575"/>
        <end position="592"/>
    </location>
</feature>
<feature type="compositionally biased region" description="Basic and acidic residues" evidence="1">
    <location>
        <begin position="154"/>
        <end position="167"/>
    </location>
</feature>
<feature type="compositionally biased region" description="Polar residues" evidence="1">
    <location>
        <begin position="711"/>
        <end position="741"/>
    </location>
</feature>
<feature type="compositionally biased region" description="Low complexity" evidence="1">
    <location>
        <begin position="753"/>
        <end position="765"/>
    </location>
</feature>
<dbReference type="EMBL" id="LNIX01000021">
    <property type="protein sequence ID" value="OXA43573.1"/>
    <property type="molecule type" value="Genomic_DNA"/>
</dbReference>
<feature type="compositionally biased region" description="Polar residues" evidence="1">
    <location>
        <begin position="546"/>
        <end position="574"/>
    </location>
</feature>
<gene>
    <name evidence="3" type="ORF">Fcan01_21514</name>
</gene>
<feature type="compositionally biased region" description="Low complexity" evidence="1">
    <location>
        <begin position="65"/>
        <end position="77"/>
    </location>
</feature>